<dbReference type="SUPFAM" id="SSF47598">
    <property type="entry name" value="Ribbon-helix-helix"/>
    <property type="match status" value="1"/>
</dbReference>
<feature type="region of interest" description="Disordered" evidence="1">
    <location>
        <begin position="63"/>
        <end position="91"/>
    </location>
</feature>
<dbReference type="InterPro" id="IPR050192">
    <property type="entry name" value="CopG/NikR_regulator"/>
</dbReference>
<dbReference type="GO" id="GO:0006355">
    <property type="term" value="P:regulation of DNA-templated transcription"/>
    <property type="evidence" value="ECO:0007669"/>
    <property type="project" value="InterPro"/>
</dbReference>
<dbReference type="InterPro" id="IPR010985">
    <property type="entry name" value="Ribbon_hlx_hlx"/>
</dbReference>
<dbReference type="Pfam" id="PF01402">
    <property type="entry name" value="RHH_1"/>
    <property type="match status" value="1"/>
</dbReference>
<protein>
    <submittedName>
        <fullName evidence="3">Ribbon-helix-helix domain-containing protein</fullName>
    </submittedName>
</protein>
<dbReference type="AlphaFoldDB" id="A0AAP2Z2Q2"/>
<name>A0AAP2Z2Q2_9EURY</name>
<dbReference type="InterPro" id="IPR002145">
    <property type="entry name" value="CopG"/>
</dbReference>
<evidence type="ECO:0000256" key="1">
    <source>
        <dbReference type="SAM" id="MobiDB-lite"/>
    </source>
</evidence>
<dbReference type="CDD" id="cd22231">
    <property type="entry name" value="RHH_NikR_HicB-like"/>
    <property type="match status" value="1"/>
</dbReference>
<feature type="domain" description="Ribbon-helix-helix protein CopG" evidence="2">
    <location>
        <begin position="16"/>
        <end position="52"/>
    </location>
</feature>
<dbReference type="PANTHER" id="PTHR34719">
    <property type="entry name" value="NICKEL-RESPONSIVE REGULATOR"/>
    <property type="match status" value="1"/>
</dbReference>
<sequence length="91" mass="10469">MSTDTNGPNDGGTEKIDVRVPVALLEEIDEEYERRGYTSRSEAIRDALRDWINPPVQLSDETLEDLAVSREQRERGETRSLEDVKDKYDVE</sequence>
<feature type="compositionally biased region" description="Basic and acidic residues" evidence="1">
    <location>
        <begin position="67"/>
        <end position="91"/>
    </location>
</feature>
<gene>
    <name evidence="3" type="ORF">OB960_18340</name>
</gene>
<comment type="caution">
    <text evidence="3">The sequence shown here is derived from an EMBL/GenBank/DDBJ whole genome shotgun (WGS) entry which is preliminary data.</text>
</comment>
<dbReference type="Gene3D" id="1.10.1220.10">
    <property type="entry name" value="Met repressor-like"/>
    <property type="match status" value="1"/>
</dbReference>
<dbReference type="RefSeq" id="WP_338005167.1">
    <property type="nucleotide sequence ID" value="NZ_JAOPKA010000014.1"/>
</dbReference>
<dbReference type="InterPro" id="IPR013321">
    <property type="entry name" value="Arc_rbn_hlx_hlx"/>
</dbReference>
<dbReference type="EMBL" id="JAOPKA010000014">
    <property type="protein sequence ID" value="MCU4743350.1"/>
    <property type="molecule type" value="Genomic_DNA"/>
</dbReference>
<dbReference type="GO" id="GO:0003677">
    <property type="term" value="F:DNA binding"/>
    <property type="evidence" value="ECO:0007669"/>
    <property type="project" value="TreeGrafter"/>
</dbReference>
<organism evidence="3 4">
    <name type="scientific">Natronoglomus mannanivorans</name>
    <dbReference type="NCBI Taxonomy" id="2979990"/>
    <lineage>
        <taxon>Archaea</taxon>
        <taxon>Methanobacteriati</taxon>
        <taxon>Methanobacteriota</taxon>
        <taxon>Stenosarchaea group</taxon>
        <taxon>Halobacteria</taxon>
        <taxon>Halobacteriales</taxon>
        <taxon>Natrialbaceae</taxon>
        <taxon>Natronoglomus</taxon>
    </lineage>
</organism>
<evidence type="ECO:0000259" key="2">
    <source>
        <dbReference type="Pfam" id="PF01402"/>
    </source>
</evidence>
<evidence type="ECO:0000313" key="3">
    <source>
        <dbReference type="EMBL" id="MCU4743350.1"/>
    </source>
</evidence>
<dbReference type="Proteomes" id="UP001321018">
    <property type="component" value="Unassembled WGS sequence"/>
</dbReference>
<evidence type="ECO:0000313" key="4">
    <source>
        <dbReference type="Proteomes" id="UP001321018"/>
    </source>
</evidence>
<reference evidence="3" key="1">
    <citation type="submission" date="2022-09" db="EMBL/GenBank/DDBJ databases">
        <title>Enrichment on poylsaccharides allowed isolation of novel metabolic and taxonomic groups of Haloarchaea.</title>
        <authorList>
            <person name="Sorokin D.Y."/>
            <person name="Elcheninov A.G."/>
            <person name="Khizhniak T.V."/>
            <person name="Kolganova T.V."/>
            <person name="Kublanov I.V."/>
        </authorList>
    </citation>
    <scope>NUCLEOTIDE SEQUENCE</scope>
    <source>
        <strain evidence="3">AArc-xg1-1</strain>
    </source>
</reference>
<proteinExistence type="predicted"/>
<accession>A0AAP2Z2Q2</accession>
<dbReference type="PANTHER" id="PTHR34719:SF2">
    <property type="entry name" value="NICKEL-RESPONSIVE REGULATOR"/>
    <property type="match status" value="1"/>
</dbReference>